<dbReference type="Proteomes" id="UP000271624">
    <property type="component" value="Unassembled WGS sequence"/>
</dbReference>
<dbReference type="RefSeq" id="WP_127080140.1">
    <property type="nucleotide sequence ID" value="NZ_RSCL01000003.1"/>
</dbReference>
<evidence type="ECO:0000313" key="2">
    <source>
        <dbReference type="Proteomes" id="UP000271624"/>
    </source>
</evidence>
<dbReference type="EMBL" id="RSCL01000003">
    <property type="protein sequence ID" value="RUT08321.1"/>
    <property type="molecule type" value="Genomic_DNA"/>
</dbReference>
<dbReference type="AlphaFoldDB" id="A0A433VQI9"/>
<dbReference type="Gene3D" id="3.40.50.1460">
    <property type="match status" value="1"/>
</dbReference>
<reference evidence="1" key="1">
    <citation type="submission" date="2018-12" db="EMBL/GenBank/DDBJ databases">
        <authorList>
            <person name="Will S."/>
            <person name="Neumann-Schaal M."/>
            <person name="Henke P."/>
        </authorList>
    </citation>
    <scope>NUCLEOTIDE SEQUENCE</scope>
    <source>
        <strain evidence="1">PCC 7102</strain>
    </source>
</reference>
<gene>
    <name evidence="1" type="ORF">DSM106972_014890</name>
</gene>
<dbReference type="OrthoDB" id="502727at2"/>
<sequence length="416" mass="46431">MHRQLFSGTAFAVIVTTSLLEMAPNFAVTKSSCSMQHDVKQLKANWDKKNKLNFLVLAGGGAPDHNEIALEKNVLYFQRTLSLLGYDQKDASVYFANGNDGEATIRYIDDAGNEKFKVPAIPELKGASTLDNLSSWVQQASQTPKKPILMYFTGHGIPNKQDLNNNALTLWNRKSMSVKEFSTMLDKMPQETPVAVVMAQCFSGSFANFIYTGGNPQRPVALQTRCGFFATVKTRPSVGCTPLVNEADYKDYSSSFFAGLSGKNRIGQPVASADYNKDNKVSYAEAHAFAKVDEQTMDLPISTSESWLQEKASSLDIKRIMQQPISEIIRTARPEQKYVVNSIVKMFNWNSTKSYSDNYDQLSASEYDTEEEQAYLKRLGMELVDISMENNIRKSSNQQQIAILNKLLKCESSAPQ</sequence>
<proteinExistence type="predicted"/>
<organism evidence="1 2">
    <name type="scientific">Dulcicalothrix desertica PCC 7102</name>
    <dbReference type="NCBI Taxonomy" id="232991"/>
    <lineage>
        <taxon>Bacteria</taxon>
        <taxon>Bacillati</taxon>
        <taxon>Cyanobacteriota</taxon>
        <taxon>Cyanophyceae</taxon>
        <taxon>Nostocales</taxon>
        <taxon>Calotrichaceae</taxon>
        <taxon>Dulcicalothrix</taxon>
    </lineage>
</organism>
<reference evidence="1" key="2">
    <citation type="journal article" date="2019" name="Genome Biol. Evol.">
        <title>Day and night: Metabolic profiles and evolutionary relationships of six axenic non-marine cyanobacteria.</title>
        <authorList>
            <person name="Will S.E."/>
            <person name="Henke P."/>
            <person name="Boedeker C."/>
            <person name="Huang S."/>
            <person name="Brinkmann H."/>
            <person name="Rohde M."/>
            <person name="Jarek M."/>
            <person name="Friedl T."/>
            <person name="Seufert S."/>
            <person name="Schumacher M."/>
            <person name="Overmann J."/>
            <person name="Neumann-Schaal M."/>
            <person name="Petersen J."/>
        </authorList>
    </citation>
    <scope>NUCLEOTIDE SEQUENCE [LARGE SCALE GENOMIC DNA]</scope>
    <source>
        <strain evidence="1">PCC 7102</strain>
    </source>
</reference>
<evidence type="ECO:0008006" key="3">
    <source>
        <dbReference type="Google" id="ProtNLM"/>
    </source>
</evidence>
<keyword evidence="2" id="KW-1185">Reference proteome</keyword>
<evidence type="ECO:0000313" key="1">
    <source>
        <dbReference type="EMBL" id="RUT08321.1"/>
    </source>
</evidence>
<accession>A0A433VQI9</accession>
<protein>
    <recommendedName>
        <fullName evidence="3">Caspase domain-containing protein</fullName>
    </recommendedName>
</protein>
<name>A0A433VQI9_9CYAN</name>
<comment type="caution">
    <text evidence="1">The sequence shown here is derived from an EMBL/GenBank/DDBJ whole genome shotgun (WGS) entry which is preliminary data.</text>
</comment>